<dbReference type="GO" id="GO:0030246">
    <property type="term" value="F:carbohydrate binding"/>
    <property type="evidence" value="ECO:0007669"/>
    <property type="project" value="InterPro"/>
</dbReference>
<gene>
    <name evidence="14" type="ORF">RUMTOR_02528</name>
</gene>
<evidence type="ECO:0000256" key="10">
    <source>
        <dbReference type="SAM" id="MobiDB-lite"/>
    </source>
</evidence>
<dbReference type="SMR" id="A5KQJ0"/>
<dbReference type="NCBIfam" id="TIGR01167">
    <property type="entry name" value="LPXTG_anchor"/>
    <property type="match status" value="1"/>
</dbReference>
<dbReference type="CDD" id="cd02795">
    <property type="entry name" value="CBM6-CBM35-CBM36_like"/>
    <property type="match status" value="2"/>
</dbReference>
<dbReference type="EMBL" id="AAVP02000016">
    <property type="protein sequence ID" value="EDK23380.1"/>
    <property type="molecule type" value="Genomic_DNA"/>
</dbReference>
<dbReference type="Pfam" id="PF07554">
    <property type="entry name" value="FIVAR"/>
    <property type="match status" value="3"/>
</dbReference>
<dbReference type="InterPro" id="IPR057739">
    <property type="entry name" value="Glyco_hydro_29_N"/>
</dbReference>
<dbReference type="GO" id="GO:0005764">
    <property type="term" value="C:lysosome"/>
    <property type="evidence" value="ECO:0007669"/>
    <property type="project" value="TreeGrafter"/>
</dbReference>
<dbReference type="SUPFAM" id="SSF49785">
    <property type="entry name" value="Galactose-binding domain-like"/>
    <property type="match status" value="3"/>
</dbReference>
<dbReference type="PaxDb" id="411460-RUMTOR_02528"/>
<dbReference type="PANTHER" id="PTHR10030:SF37">
    <property type="entry name" value="ALPHA-L-FUCOSIDASE-RELATED"/>
    <property type="match status" value="1"/>
</dbReference>
<dbReference type="HOGENOM" id="CLU_002934_5_1_9"/>
<sequence length="1533" mass="166676">MQNDENGGMIMTILFKCDKVIRSMKNKIVKKGERKSMKKRKYLALLLAAGMIAQTALSTGGVVQVQAAEDTYVKTDELTDNDTAAPKKDKTIPSKNQYEYQKQELAAFCHFGPNTFNEIEWGEHYGDKTPNEIFKLTEDFDADTLVKTLKEAGFKKLIVTAKHHDGFCIWASEATQYDVSGATNYQGGKGDVLADISKACTEHDMDMGLYLSPWDIHDESYGYKDASGKALVEFVDTNNDGKPDKNQPVNGLTWEQVKQQDAKDYNKYYNDQLIEILGNDKYGNKGHFKEVWMDGAKGSGAGYQEYDFKKWFDTIQQYEGIAGNQVDDCMLFGAEAYTTVRWIGNENGFAAEETWSKSNVDKEKNTINSNSSGGYTKGFPDGNQWTVPEADARITSGWFWGDSKKTPKTMEELSEMYFRSVGHNAPLLLNVPPNNKGKVDDAILRRVTEFGTAINKTFEKNLAKDAEVSATEVRGKDTTYSPQNVLDGKDDTYWTVNDETKSGTLLIDLKKDTLFDVVSIEESIEFGQRIGKFKVEYQTANGEWKKFDEGTTVGAKRLSRRSPVKSSKIRITVTAHESAENKIPMISEVGVYKAAAGMEAPNGIPEGLQVVDDRAFTADGWSKESGDQFIEGTGMWCRPNAEATVKFTGTKVWLVGTIDPSHGPADVYIDGNKVASINTKSDKRKLQQRIFESDTLKEGKHTLKIVNTGTGTEAIGVDAALVLNNGGKGMFQIEYPSYRVNENTKTPIMVKRLGGTKGEATVQFQVNPGSAWQDHFNADGNMELKFADGQTEAQAHVETRRVPGETGDLSFTAVLADPTNGTIIGFNNPATVTIADSEQYTKEKVKEKLAQIEKAGYNEAQYTSGSWEALQAAIKDAKAVMEKTNAGAQDYAEACTKLEAALNSLTKRSTYTDEDRFIMPRLKGRTKQLEAEHFILDKGTSENGKHVRLVADDKASNGQKVGWFEKGNIIKVPFHADKAGTYTFKATYQSGRLASGKQPNSLNWSGKNVTAGSKADIYGTESNGTKYETLEFDVEITAAGDGELIFTADDKGSPNLDKFEVTAKEVPMEKYTITSSVAEGEQGTISPLGAVEVEEGSSKEFEMKPNEGYAVKDVVVDGKSVGSRTKYTFEEVLANGHTITATFEKEMYAEDNRFEFPVDGNAKTLEAERLEAKNVEDPSDGQWKMEVKEADWASGGKFVNSMNKGDTLTLYYNAPQAGEYTVTLSYRSGSTQNGFKWAEKDGKIEAGEVTAGASSADATHTKEFKLNVKTAGEGCLVFTAFDTKAPQLDKFDIKSPGTPVPPISAVELEAAVKAAKGLDLNDYKDDDAKTAFTAKLEEAEKLLADIAGGSFAGTQDDVNQMAKELKAAQEALNEKDQTPQVNKDTLKEAIGKAEALDLTQYKEEGKAEFNAALQNAKAVLEKADADQDEVDQAALALNTAIQNLKPVDGGSGDGNGEGNGNGSTGGNGNGSGSTGGSGNGSGNAGGNGSTGGSGTGNSAVQTGDSSNLFVYAGTLLLAAAAFVFGFRRRNQEK</sequence>
<dbReference type="PANTHER" id="PTHR10030">
    <property type="entry name" value="ALPHA-L-FUCOSIDASE"/>
    <property type="match status" value="1"/>
</dbReference>
<dbReference type="InterPro" id="IPR000933">
    <property type="entry name" value="Glyco_hydro_29"/>
</dbReference>
<feature type="region of interest" description="Disordered" evidence="10">
    <location>
        <begin position="363"/>
        <end position="382"/>
    </location>
</feature>
<dbReference type="InterPro" id="IPR038081">
    <property type="entry name" value="CalX-like_sf"/>
</dbReference>
<keyword evidence="11" id="KW-1133">Transmembrane helix</keyword>
<evidence type="ECO:0000256" key="7">
    <source>
        <dbReference type="ARBA" id="ARBA00023088"/>
    </source>
</evidence>
<keyword evidence="5" id="KW-0732">Signal</keyword>
<dbReference type="CAZy" id="GH29">
    <property type="family name" value="Glycoside Hydrolase Family 29"/>
</dbReference>
<feature type="compositionally biased region" description="Gly residues" evidence="10">
    <location>
        <begin position="1449"/>
        <end position="1495"/>
    </location>
</feature>
<name>A5KQJ0_9FIRM</name>
<evidence type="ECO:0000256" key="6">
    <source>
        <dbReference type="ARBA" id="ARBA00022801"/>
    </source>
</evidence>
<dbReference type="Gene3D" id="2.60.40.2030">
    <property type="match status" value="1"/>
</dbReference>
<dbReference type="PROSITE" id="PS51175">
    <property type="entry name" value="CBM6"/>
    <property type="match status" value="1"/>
</dbReference>
<evidence type="ECO:0000313" key="15">
    <source>
        <dbReference type="Proteomes" id="UP000003577"/>
    </source>
</evidence>
<dbReference type="Proteomes" id="UP000003577">
    <property type="component" value="Unassembled WGS sequence"/>
</dbReference>
<dbReference type="InterPro" id="IPR000421">
    <property type="entry name" value="FA58C"/>
</dbReference>
<reference evidence="14 15" key="2">
    <citation type="submission" date="2007-04" db="EMBL/GenBank/DDBJ databases">
        <title>Draft genome sequence of Ruminococcus torques (ATCC 27756).</title>
        <authorList>
            <person name="Sudarsanam P."/>
            <person name="Ley R."/>
            <person name="Guruge J."/>
            <person name="Turnbaugh P.J."/>
            <person name="Mahowald M."/>
            <person name="Liep D."/>
            <person name="Gordon J."/>
        </authorList>
    </citation>
    <scope>NUCLEOTIDE SEQUENCE [LARGE SCALE GENOMIC DNA]</scope>
    <source>
        <strain evidence="14 15">ATCC 27756</strain>
    </source>
</reference>
<evidence type="ECO:0000256" key="9">
    <source>
        <dbReference type="SAM" id="Coils"/>
    </source>
</evidence>
<keyword evidence="6" id="KW-0378">Hydrolase</keyword>
<dbReference type="Pfam" id="PF00754">
    <property type="entry name" value="F5_F8_type_C"/>
    <property type="match status" value="1"/>
</dbReference>
<dbReference type="GO" id="GO:0006004">
    <property type="term" value="P:fucose metabolic process"/>
    <property type="evidence" value="ECO:0007669"/>
    <property type="project" value="TreeGrafter"/>
</dbReference>
<keyword evidence="7" id="KW-0572">Peptidoglycan-anchor</keyword>
<protein>
    <recommendedName>
        <fullName evidence="2">alpha-L-fucosidase</fullName>
        <ecNumber evidence="2">3.2.1.51</ecNumber>
    </recommendedName>
</protein>
<dbReference type="Gene3D" id="1.20.1270.70">
    <property type="entry name" value="Designed single chain three-helix bundle"/>
    <property type="match status" value="1"/>
</dbReference>
<evidence type="ECO:0000256" key="8">
    <source>
        <dbReference type="ARBA" id="ARBA00023295"/>
    </source>
</evidence>
<comment type="caution">
    <text evidence="14">The sequence shown here is derived from an EMBL/GenBank/DDBJ whole genome shotgun (WGS) entry which is preliminary data.</text>
</comment>
<feature type="domain" description="CBM6" evidence="13">
    <location>
        <begin position="927"/>
        <end position="1062"/>
    </location>
</feature>
<evidence type="ECO:0000259" key="13">
    <source>
        <dbReference type="PROSITE" id="PS51175"/>
    </source>
</evidence>
<accession>A5KQJ0</accession>
<dbReference type="SMART" id="SM00812">
    <property type="entry name" value="Alpha_L_fucos"/>
    <property type="match status" value="1"/>
</dbReference>
<dbReference type="SUPFAM" id="SSF141072">
    <property type="entry name" value="CalX-like"/>
    <property type="match status" value="1"/>
</dbReference>
<comment type="similarity">
    <text evidence="1">Belongs to the glycosyl hydrolase 29 family.</text>
</comment>
<dbReference type="InterPro" id="IPR005084">
    <property type="entry name" value="CBM6"/>
</dbReference>
<dbReference type="GO" id="GO:0004560">
    <property type="term" value="F:alpha-L-fucosidase activity"/>
    <property type="evidence" value="ECO:0007669"/>
    <property type="project" value="InterPro"/>
</dbReference>
<evidence type="ECO:0000313" key="14">
    <source>
        <dbReference type="EMBL" id="EDK23380.1"/>
    </source>
</evidence>
<organism evidence="14 15">
    <name type="scientific">[Ruminococcus] torques ATCC 27756</name>
    <dbReference type="NCBI Taxonomy" id="411460"/>
    <lineage>
        <taxon>Bacteria</taxon>
        <taxon>Bacillati</taxon>
        <taxon>Bacillota</taxon>
        <taxon>Clostridia</taxon>
        <taxon>Lachnospirales</taxon>
        <taxon>Lachnospiraceae</taxon>
        <taxon>Mediterraneibacter</taxon>
    </lineage>
</organism>
<dbReference type="InterPro" id="IPR017853">
    <property type="entry name" value="GH"/>
</dbReference>
<keyword evidence="9" id="KW-0175">Coiled coil</keyword>
<dbReference type="InterPro" id="IPR019931">
    <property type="entry name" value="LPXTG_anchor"/>
</dbReference>
<dbReference type="Pfam" id="PF00746">
    <property type="entry name" value="Gram_pos_anchor"/>
    <property type="match status" value="1"/>
</dbReference>
<feature type="coiled-coil region" evidence="9">
    <location>
        <begin position="1406"/>
        <end position="1433"/>
    </location>
</feature>
<reference evidence="14 15" key="1">
    <citation type="submission" date="2007-03" db="EMBL/GenBank/DDBJ databases">
        <authorList>
            <person name="Fulton L."/>
            <person name="Clifton S."/>
            <person name="Fulton B."/>
            <person name="Xu J."/>
            <person name="Minx P."/>
            <person name="Pepin K.H."/>
            <person name="Johnson M."/>
            <person name="Thiruvilangam P."/>
            <person name="Bhonagiri V."/>
            <person name="Nash W.E."/>
            <person name="Mardis E.R."/>
            <person name="Wilson R.K."/>
        </authorList>
    </citation>
    <scope>NUCLEOTIDE SEQUENCE [LARGE SCALE GENOMIC DNA]</scope>
    <source>
        <strain evidence="14 15">ATCC 27756</strain>
    </source>
</reference>
<feature type="transmembrane region" description="Helical" evidence="11">
    <location>
        <begin position="1508"/>
        <end position="1526"/>
    </location>
</feature>
<evidence type="ECO:0000256" key="4">
    <source>
        <dbReference type="ARBA" id="ARBA00022525"/>
    </source>
</evidence>
<evidence type="ECO:0000256" key="11">
    <source>
        <dbReference type="SAM" id="Phobius"/>
    </source>
</evidence>
<evidence type="ECO:0000256" key="1">
    <source>
        <dbReference type="ARBA" id="ARBA00007951"/>
    </source>
</evidence>
<feature type="domain" description="F5/8 type C" evidence="12">
    <location>
        <begin position="451"/>
        <end position="591"/>
    </location>
</feature>
<keyword evidence="11" id="KW-0472">Membrane</keyword>
<dbReference type="Gene3D" id="3.20.20.80">
    <property type="entry name" value="Glycosidases"/>
    <property type="match status" value="1"/>
</dbReference>
<feature type="coiled-coil region" evidence="9">
    <location>
        <begin position="1351"/>
        <end position="1378"/>
    </location>
</feature>
<dbReference type="PROSITE" id="PS50022">
    <property type="entry name" value="FA58C_3"/>
    <property type="match status" value="1"/>
</dbReference>
<evidence type="ECO:0000256" key="3">
    <source>
        <dbReference type="ARBA" id="ARBA00022512"/>
    </source>
</evidence>
<evidence type="ECO:0000256" key="2">
    <source>
        <dbReference type="ARBA" id="ARBA00012662"/>
    </source>
</evidence>
<keyword evidence="11" id="KW-0812">Transmembrane</keyword>
<evidence type="ECO:0000256" key="5">
    <source>
        <dbReference type="ARBA" id="ARBA00022729"/>
    </source>
</evidence>
<keyword evidence="8" id="KW-0326">Glycosidase</keyword>
<dbReference type="InterPro" id="IPR008979">
    <property type="entry name" value="Galactose-bd-like_sf"/>
</dbReference>
<dbReference type="Pfam" id="PF01120">
    <property type="entry name" value="Alpha_L_fucos"/>
    <property type="match status" value="1"/>
</dbReference>
<keyword evidence="3" id="KW-0134">Cell wall</keyword>
<feature type="region of interest" description="Disordered" evidence="10">
    <location>
        <begin position="1445"/>
        <end position="1498"/>
    </location>
</feature>
<keyword evidence="4" id="KW-0964">Secreted</keyword>
<dbReference type="Gene3D" id="1.20.1270.90">
    <property type="entry name" value="AF1782-like"/>
    <property type="match status" value="1"/>
</dbReference>
<dbReference type="Gene3D" id="2.60.120.260">
    <property type="entry name" value="Galactose-binding domain-like"/>
    <property type="match status" value="4"/>
</dbReference>
<evidence type="ECO:0000259" key="12">
    <source>
        <dbReference type="PROSITE" id="PS50022"/>
    </source>
</evidence>
<proteinExistence type="inferred from homology"/>
<dbReference type="SUPFAM" id="SSF51445">
    <property type="entry name" value="(Trans)glycosidases"/>
    <property type="match status" value="1"/>
</dbReference>
<dbReference type="GO" id="GO:0016139">
    <property type="term" value="P:glycoside catabolic process"/>
    <property type="evidence" value="ECO:0007669"/>
    <property type="project" value="TreeGrafter"/>
</dbReference>
<dbReference type="EC" id="3.2.1.51" evidence="2"/>